<keyword evidence="3" id="KW-1185">Reference proteome</keyword>
<proteinExistence type="predicted"/>
<protein>
    <submittedName>
        <fullName evidence="2">23126_t:CDS:1</fullName>
    </submittedName>
</protein>
<reference evidence="2" key="1">
    <citation type="submission" date="2021-06" db="EMBL/GenBank/DDBJ databases">
        <authorList>
            <person name="Kallberg Y."/>
            <person name="Tangrot J."/>
            <person name="Rosling A."/>
        </authorList>
    </citation>
    <scope>NUCLEOTIDE SEQUENCE</scope>
    <source>
        <strain evidence="2">FL966</strain>
    </source>
</reference>
<evidence type="ECO:0000313" key="2">
    <source>
        <dbReference type="EMBL" id="CAG8537999.1"/>
    </source>
</evidence>
<sequence length="252" mass="28477">MNPQQSNDHRTSPNIFEDDDLLTFDNNHPSGSYLTPEITARFKEVTVEVAAAARPPVHETNLVCLTTTLAMYFEARPRTNNNHGNHSNHAPSVRHQLYTTQRPSRYRKIASMPVNKGFHSNQAPEIVPAMAPSSENPLVTTTPIMSAPVMPTLAAPIPVDPPQEPNKPKKPDDEDPFDDFEFDNEDLDEVKRFLTDQCSVLELYDNLWLDHESPTVYLSSVKCILVKKTEKEEESIIEKLKKNLDNEALTDD</sequence>
<comment type="caution">
    <text evidence="2">The sequence shown here is derived from an EMBL/GenBank/DDBJ whole genome shotgun (WGS) entry which is preliminary data.</text>
</comment>
<dbReference type="AlphaFoldDB" id="A0A9N9FJ89"/>
<feature type="region of interest" description="Disordered" evidence="1">
    <location>
        <begin position="154"/>
        <end position="181"/>
    </location>
</feature>
<feature type="region of interest" description="Disordered" evidence="1">
    <location>
        <begin position="1"/>
        <end position="22"/>
    </location>
</feature>
<evidence type="ECO:0000313" key="3">
    <source>
        <dbReference type="Proteomes" id="UP000789759"/>
    </source>
</evidence>
<accession>A0A9N9FJ89</accession>
<dbReference type="EMBL" id="CAJVQA010002140">
    <property type="protein sequence ID" value="CAG8537999.1"/>
    <property type="molecule type" value="Genomic_DNA"/>
</dbReference>
<name>A0A9N9FJ89_9GLOM</name>
<gene>
    <name evidence="2" type="ORF">CPELLU_LOCUS4164</name>
</gene>
<evidence type="ECO:0000256" key="1">
    <source>
        <dbReference type="SAM" id="MobiDB-lite"/>
    </source>
</evidence>
<dbReference type="Proteomes" id="UP000789759">
    <property type="component" value="Unassembled WGS sequence"/>
</dbReference>
<organism evidence="2 3">
    <name type="scientific">Cetraspora pellucida</name>
    <dbReference type="NCBI Taxonomy" id="1433469"/>
    <lineage>
        <taxon>Eukaryota</taxon>
        <taxon>Fungi</taxon>
        <taxon>Fungi incertae sedis</taxon>
        <taxon>Mucoromycota</taxon>
        <taxon>Glomeromycotina</taxon>
        <taxon>Glomeromycetes</taxon>
        <taxon>Diversisporales</taxon>
        <taxon>Gigasporaceae</taxon>
        <taxon>Cetraspora</taxon>
    </lineage>
</organism>